<dbReference type="InterPro" id="IPR036390">
    <property type="entry name" value="WH_DNA-bd_sf"/>
</dbReference>
<dbReference type="SUPFAM" id="SSF46785">
    <property type="entry name" value="Winged helix' DNA-binding domain"/>
    <property type="match status" value="1"/>
</dbReference>
<keyword evidence="1" id="KW-0805">Transcription regulation</keyword>
<evidence type="ECO:0000313" key="6">
    <source>
        <dbReference type="Proteomes" id="UP000076400"/>
    </source>
</evidence>
<dbReference type="PANTHER" id="PTHR43132">
    <property type="entry name" value="ARSENICAL RESISTANCE OPERON REPRESSOR ARSR-RELATED"/>
    <property type="match status" value="1"/>
</dbReference>
<dbReference type="AlphaFoldDB" id="A0A154WEX0"/>
<evidence type="ECO:0000259" key="4">
    <source>
        <dbReference type="PROSITE" id="PS50987"/>
    </source>
</evidence>
<dbReference type="InterPro" id="IPR001845">
    <property type="entry name" value="HTH_ArsR_DNA-bd_dom"/>
</dbReference>
<organism evidence="5 6">
    <name type="scientific">Oceanibaculum pacificum</name>
    <dbReference type="NCBI Taxonomy" id="580166"/>
    <lineage>
        <taxon>Bacteria</taxon>
        <taxon>Pseudomonadati</taxon>
        <taxon>Pseudomonadota</taxon>
        <taxon>Alphaproteobacteria</taxon>
        <taxon>Rhodospirillales</taxon>
        <taxon>Oceanibaculaceae</taxon>
        <taxon>Oceanibaculum</taxon>
    </lineage>
</organism>
<evidence type="ECO:0000256" key="3">
    <source>
        <dbReference type="ARBA" id="ARBA00023163"/>
    </source>
</evidence>
<sequence>METIIAIQRLTALAQETRLAIYRLLVPAGEDGLAAGLIAETLGVSPATLSFHLKELDRAGLITARRDGRSIFYAADYDGMRDLLSFLAEDCCQGRPELCAPISCLPATKGSRA</sequence>
<dbReference type="RefSeq" id="WP_067553175.1">
    <property type="nucleotide sequence ID" value="NZ_LPXN01000057.1"/>
</dbReference>
<evidence type="ECO:0000313" key="5">
    <source>
        <dbReference type="EMBL" id="KZD12067.1"/>
    </source>
</evidence>
<feature type="domain" description="HTH arsR-type" evidence="4">
    <location>
        <begin position="1"/>
        <end position="95"/>
    </location>
</feature>
<keyword evidence="2" id="KW-0238">DNA-binding</keyword>
<proteinExistence type="predicted"/>
<evidence type="ECO:0000256" key="2">
    <source>
        <dbReference type="ARBA" id="ARBA00023125"/>
    </source>
</evidence>
<dbReference type="Gene3D" id="1.10.10.10">
    <property type="entry name" value="Winged helix-like DNA-binding domain superfamily/Winged helix DNA-binding domain"/>
    <property type="match status" value="1"/>
</dbReference>
<gene>
    <name evidence="5" type="ORF">AUP43_05350</name>
</gene>
<comment type="caution">
    <text evidence="5">The sequence shown here is derived from an EMBL/GenBank/DDBJ whole genome shotgun (WGS) entry which is preliminary data.</text>
</comment>
<keyword evidence="6" id="KW-1185">Reference proteome</keyword>
<dbReference type="InterPro" id="IPR036388">
    <property type="entry name" value="WH-like_DNA-bd_sf"/>
</dbReference>
<accession>A0A154WEX0</accession>
<dbReference type="GO" id="GO:0003677">
    <property type="term" value="F:DNA binding"/>
    <property type="evidence" value="ECO:0007669"/>
    <property type="project" value="UniProtKB-KW"/>
</dbReference>
<dbReference type="PROSITE" id="PS50987">
    <property type="entry name" value="HTH_ARSR_2"/>
    <property type="match status" value="1"/>
</dbReference>
<dbReference type="NCBIfam" id="NF033788">
    <property type="entry name" value="HTH_metalloreg"/>
    <property type="match status" value="1"/>
</dbReference>
<evidence type="ECO:0000256" key="1">
    <source>
        <dbReference type="ARBA" id="ARBA00023015"/>
    </source>
</evidence>
<protein>
    <submittedName>
        <fullName evidence="5">ArsR family transcriptional regulator</fullName>
    </submittedName>
</protein>
<dbReference type="Pfam" id="PF12840">
    <property type="entry name" value="HTH_20"/>
    <property type="match status" value="1"/>
</dbReference>
<name>A0A154WEX0_9PROT</name>
<dbReference type="InterPro" id="IPR011991">
    <property type="entry name" value="ArsR-like_HTH"/>
</dbReference>
<dbReference type="EMBL" id="LPXN01000057">
    <property type="protein sequence ID" value="KZD12067.1"/>
    <property type="molecule type" value="Genomic_DNA"/>
</dbReference>
<dbReference type="GO" id="GO:0003700">
    <property type="term" value="F:DNA-binding transcription factor activity"/>
    <property type="evidence" value="ECO:0007669"/>
    <property type="project" value="InterPro"/>
</dbReference>
<dbReference type="SMART" id="SM00418">
    <property type="entry name" value="HTH_ARSR"/>
    <property type="match status" value="1"/>
</dbReference>
<keyword evidence="3" id="KW-0804">Transcription</keyword>
<reference evidence="5 6" key="1">
    <citation type="submission" date="2015-12" db="EMBL/GenBank/DDBJ databases">
        <title>Genome sequence of Oceanibaculum pacificum MCCC 1A02656.</title>
        <authorList>
            <person name="Lu L."/>
            <person name="Lai Q."/>
            <person name="Shao Z."/>
            <person name="Qian P."/>
        </authorList>
    </citation>
    <scope>NUCLEOTIDE SEQUENCE [LARGE SCALE GENOMIC DNA]</scope>
    <source>
        <strain evidence="5 6">MCCC 1A02656</strain>
    </source>
</reference>
<dbReference type="PANTHER" id="PTHR43132:SF2">
    <property type="entry name" value="ARSENICAL RESISTANCE OPERON REPRESSOR ARSR-RELATED"/>
    <property type="match status" value="1"/>
</dbReference>
<dbReference type="CDD" id="cd00090">
    <property type="entry name" value="HTH_ARSR"/>
    <property type="match status" value="1"/>
</dbReference>
<dbReference type="PRINTS" id="PR00778">
    <property type="entry name" value="HTHARSR"/>
</dbReference>
<dbReference type="STRING" id="580166.AUP43_05350"/>
<dbReference type="Proteomes" id="UP000076400">
    <property type="component" value="Unassembled WGS sequence"/>
</dbReference>
<dbReference type="OrthoDB" id="9804742at2"/>
<dbReference type="InterPro" id="IPR051011">
    <property type="entry name" value="Metal_resp_trans_reg"/>
</dbReference>